<organism evidence="6 7">
    <name type="scientific">Sinisalibacter aestuarii</name>
    <dbReference type="NCBI Taxonomy" id="2949426"/>
    <lineage>
        <taxon>Bacteria</taxon>
        <taxon>Pseudomonadati</taxon>
        <taxon>Pseudomonadota</taxon>
        <taxon>Alphaproteobacteria</taxon>
        <taxon>Rhodobacterales</taxon>
        <taxon>Roseobacteraceae</taxon>
        <taxon>Sinisalibacter</taxon>
    </lineage>
</organism>
<evidence type="ECO:0000313" key="7">
    <source>
        <dbReference type="Proteomes" id="UP001144205"/>
    </source>
</evidence>
<reference evidence="6" key="1">
    <citation type="journal article" date="2023" name="Int. J. Syst. Evol. Microbiol.">
        <title>Sinisalibacter aestuarii sp. nov., isolated from estuarine sediment of the Arakawa River.</title>
        <authorList>
            <person name="Arafat S.T."/>
            <person name="Hirano S."/>
            <person name="Sato A."/>
            <person name="Takeuchi K."/>
            <person name="Yasuda T."/>
            <person name="Terahara T."/>
            <person name="Hamada M."/>
            <person name="Kobayashi T."/>
        </authorList>
    </citation>
    <scope>NUCLEOTIDE SEQUENCE</scope>
    <source>
        <strain evidence="6">B-399</strain>
    </source>
</reference>
<keyword evidence="7" id="KW-1185">Reference proteome</keyword>
<keyword evidence="1 4" id="KW-0349">Heme</keyword>
<sequence length="143" mass="15304">MPRLVWAVVAVALLGAVYVLWPGEAPEPEAAPAAPPMDGEIVAVVVPELVGDERVGQQIFAARCAECHGPRAGGVDGVGPPLIHGYYEPNHHADAAFFLAAERGVRAHHWRFGDMPPVEGITRAEVAAIVAFVRRVQRENGIF</sequence>
<accession>A0ABQ5LWB4</accession>
<evidence type="ECO:0000313" key="6">
    <source>
        <dbReference type="EMBL" id="GKY88556.1"/>
    </source>
</evidence>
<proteinExistence type="predicted"/>
<protein>
    <recommendedName>
        <fullName evidence="5">Cytochrome c domain-containing protein</fullName>
    </recommendedName>
</protein>
<evidence type="ECO:0000259" key="5">
    <source>
        <dbReference type="PROSITE" id="PS51007"/>
    </source>
</evidence>
<dbReference type="EMBL" id="BROH01000007">
    <property type="protein sequence ID" value="GKY88556.1"/>
    <property type="molecule type" value="Genomic_DNA"/>
</dbReference>
<feature type="domain" description="Cytochrome c" evidence="5">
    <location>
        <begin position="51"/>
        <end position="137"/>
    </location>
</feature>
<comment type="caution">
    <text evidence="6">The sequence shown here is derived from an EMBL/GenBank/DDBJ whole genome shotgun (WGS) entry which is preliminary data.</text>
</comment>
<gene>
    <name evidence="6" type="ORF">STA1M1_24250</name>
</gene>
<dbReference type="InterPro" id="IPR036909">
    <property type="entry name" value="Cyt_c-like_dom_sf"/>
</dbReference>
<dbReference type="RefSeq" id="WP_281842596.1">
    <property type="nucleotide sequence ID" value="NZ_BROH01000007.1"/>
</dbReference>
<dbReference type="SUPFAM" id="SSF46626">
    <property type="entry name" value="Cytochrome c"/>
    <property type="match status" value="1"/>
</dbReference>
<dbReference type="InterPro" id="IPR009056">
    <property type="entry name" value="Cyt_c-like_dom"/>
</dbReference>
<name>A0ABQ5LWB4_9RHOB</name>
<evidence type="ECO:0000256" key="3">
    <source>
        <dbReference type="ARBA" id="ARBA00023004"/>
    </source>
</evidence>
<keyword evidence="3 4" id="KW-0408">Iron</keyword>
<evidence type="ECO:0000256" key="4">
    <source>
        <dbReference type="PROSITE-ProRule" id="PRU00433"/>
    </source>
</evidence>
<dbReference type="Pfam" id="PF00034">
    <property type="entry name" value="Cytochrom_C"/>
    <property type="match status" value="1"/>
</dbReference>
<dbReference type="Proteomes" id="UP001144205">
    <property type="component" value="Unassembled WGS sequence"/>
</dbReference>
<evidence type="ECO:0000256" key="2">
    <source>
        <dbReference type="ARBA" id="ARBA00022723"/>
    </source>
</evidence>
<evidence type="ECO:0000256" key="1">
    <source>
        <dbReference type="ARBA" id="ARBA00022617"/>
    </source>
</evidence>
<keyword evidence="2 4" id="KW-0479">Metal-binding</keyword>
<dbReference type="Gene3D" id="1.10.760.10">
    <property type="entry name" value="Cytochrome c-like domain"/>
    <property type="match status" value="1"/>
</dbReference>
<dbReference type="PROSITE" id="PS51007">
    <property type="entry name" value="CYTC"/>
    <property type="match status" value="1"/>
</dbReference>